<keyword evidence="6" id="KW-1133">Transmembrane helix</keyword>
<dbReference type="Pfam" id="PF13639">
    <property type="entry name" value="zf-RING_2"/>
    <property type="match status" value="1"/>
</dbReference>
<keyword evidence="7" id="KW-0472">Membrane</keyword>
<dbReference type="Proteomes" id="UP001189429">
    <property type="component" value="Unassembled WGS sequence"/>
</dbReference>
<evidence type="ECO:0000259" key="10">
    <source>
        <dbReference type="PROSITE" id="PS50089"/>
    </source>
</evidence>
<name>A0ABN9V4K8_9DINO</name>
<evidence type="ECO:0000256" key="6">
    <source>
        <dbReference type="ARBA" id="ARBA00022989"/>
    </source>
</evidence>
<protein>
    <recommendedName>
        <fullName evidence="10">RING-type domain-containing protein</fullName>
    </recommendedName>
</protein>
<dbReference type="PROSITE" id="PS50089">
    <property type="entry name" value="ZF_RING_2"/>
    <property type="match status" value="1"/>
</dbReference>
<keyword evidence="2" id="KW-0812">Transmembrane</keyword>
<dbReference type="SMART" id="SM00184">
    <property type="entry name" value="RING"/>
    <property type="match status" value="1"/>
</dbReference>
<comment type="caution">
    <text evidence="11">The sequence shown here is derived from an EMBL/GenBank/DDBJ whole genome shotgun (WGS) entry which is preliminary data.</text>
</comment>
<evidence type="ECO:0000256" key="4">
    <source>
        <dbReference type="ARBA" id="ARBA00022771"/>
    </source>
</evidence>
<feature type="domain" description="RING-type" evidence="10">
    <location>
        <begin position="37"/>
        <end position="78"/>
    </location>
</feature>
<dbReference type="SUPFAM" id="SSF57850">
    <property type="entry name" value="RING/U-box"/>
    <property type="match status" value="1"/>
</dbReference>
<evidence type="ECO:0000313" key="11">
    <source>
        <dbReference type="EMBL" id="CAK0867007.1"/>
    </source>
</evidence>
<gene>
    <name evidence="11" type="ORF">PCOR1329_LOCUS54040</name>
</gene>
<dbReference type="EMBL" id="CAUYUJ010016599">
    <property type="protein sequence ID" value="CAK0867007.1"/>
    <property type="molecule type" value="Genomic_DNA"/>
</dbReference>
<keyword evidence="3" id="KW-0479">Metal-binding</keyword>
<evidence type="ECO:0000256" key="2">
    <source>
        <dbReference type="ARBA" id="ARBA00022692"/>
    </source>
</evidence>
<sequence length="128" mass="14331">MMRAAPEVAAPQSDPASMALLNRCPSFLLGAREPEPCVVCREPMLPQERCRRLPCLHLFHEECIDRWVRVKPTCPLDNMRLEDMLAAQTSVTSGGDGRGAEPRARSRSRRSHRARSPSRRGARRGRGA</sequence>
<comment type="subcellular location">
    <subcellularLocation>
        <location evidence="1">Membrane</location>
    </subcellularLocation>
</comment>
<proteinExistence type="predicted"/>
<feature type="compositionally biased region" description="Basic residues" evidence="9">
    <location>
        <begin position="105"/>
        <end position="128"/>
    </location>
</feature>
<organism evidence="11 12">
    <name type="scientific">Prorocentrum cordatum</name>
    <dbReference type="NCBI Taxonomy" id="2364126"/>
    <lineage>
        <taxon>Eukaryota</taxon>
        <taxon>Sar</taxon>
        <taxon>Alveolata</taxon>
        <taxon>Dinophyceae</taxon>
        <taxon>Prorocentrales</taxon>
        <taxon>Prorocentraceae</taxon>
        <taxon>Prorocentrum</taxon>
    </lineage>
</organism>
<dbReference type="InterPro" id="IPR001841">
    <property type="entry name" value="Znf_RING"/>
</dbReference>
<feature type="region of interest" description="Disordered" evidence="9">
    <location>
        <begin position="87"/>
        <end position="128"/>
    </location>
</feature>
<dbReference type="Gene3D" id="3.30.40.10">
    <property type="entry name" value="Zinc/RING finger domain, C3HC4 (zinc finger)"/>
    <property type="match status" value="1"/>
</dbReference>
<accession>A0ABN9V4K8</accession>
<dbReference type="PANTHER" id="PTHR46539">
    <property type="entry name" value="E3 UBIQUITIN-PROTEIN LIGASE ATL42"/>
    <property type="match status" value="1"/>
</dbReference>
<dbReference type="InterPro" id="IPR013083">
    <property type="entry name" value="Znf_RING/FYVE/PHD"/>
</dbReference>
<keyword evidence="12" id="KW-1185">Reference proteome</keyword>
<keyword evidence="5" id="KW-0862">Zinc</keyword>
<evidence type="ECO:0000256" key="1">
    <source>
        <dbReference type="ARBA" id="ARBA00004370"/>
    </source>
</evidence>
<reference evidence="11" key="1">
    <citation type="submission" date="2023-10" db="EMBL/GenBank/DDBJ databases">
        <authorList>
            <person name="Chen Y."/>
            <person name="Shah S."/>
            <person name="Dougan E. K."/>
            <person name="Thang M."/>
            <person name="Chan C."/>
        </authorList>
    </citation>
    <scope>NUCLEOTIDE SEQUENCE [LARGE SCALE GENOMIC DNA]</scope>
</reference>
<evidence type="ECO:0000256" key="8">
    <source>
        <dbReference type="PROSITE-ProRule" id="PRU00175"/>
    </source>
</evidence>
<evidence type="ECO:0000313" key="12">
    <source>
        <dbReference type="Proteomes" id="UP001189429"/>
    </source>
</evidence>
<evidence type="ECO:0000256" key="5">
    <source>
        <dbReference type="ARBA" id="ARBA00022833"/>
    </source>
</evidence>
<evidence type="ECO:0000256" key="3">
    <source>
        <dbReference type="ARBA" id="ARBA00022723"/>
    </source>
</evidence>
<evidence type="ECO:0000256" key="7">
    <source>
        <dbReference type="ARBA" id="ARBA00023136"/>
    </source>
</evidence>
<dbReference type="PANTHER" id="PTHR46539:SF9">
    <property type="entry name" value="RING-H2 FINGER PROTEIN ATL56"/>
    <property type="match status" value="1"/>
</dbReference>
<evidence type="ECO:0000256" key="9">
    <source>
        <dbReference type="SAM" id="MobiDB-lite"/>
    </source>
</evidence>
<keyword evidence="4 8" id="KW-0863">Zinc-finger</keyword>